<feature type="compositionally biased region" description="Basic residues" evidence="1">
    <location>
        <begin position="246"/>
        <end position="264"/>
    </location>
</feature>
<feature type="region of interest" description="Disordered" evidence="1">
    <location>
        <begin position="186"/>
        <end position="292"/>
    </location>
</feature>
<feature type="compositionally biased region" description="Basic residues" evidence="1">
    <location>
        <begin position="195"/>
        <end position="204"/>
    </location>
</feature>
<evidence type="ECO:0000313" key="3">
    <source>
        <dbReference type="Proteomes" id="UP001157418"/>
    </source>
</evidence>
<organism evidence="2 3">
    <name type="scientific">Lactuca virosa</name>
    <dbReference type="NCBI Taxonomy" id="75947"/>
    <lineage>
        <taxon>Eukaryota</taxon>
        <taxon>Viridiplantae</taxon>
        <taxon>Streptophyta</taxon>
        <taxon>Embryophyta</taxon>
        <taxon>Tracheophyta</taxon>
        <taxon>Spermatophyta</taxon>
        <taxon>Magnoliopsida</taxon>
        <taxon>eudicotyledons</taxon>
        <taxon>Gunneridae</taxon>
        <taxon>Pentapetalae</taxon>
        <taxon>asterids</taxon>
        <taxon>campanulids</taxon>
        <taxon>Asterales</taxon>
        <taxon>Asteraceae</taxon>
        <taxon>Cichorioideae</taxon>
        <taxon>Cichorieae</taxon>
        <taxon>Lactucinae</taxon>
        <taxon>Lactuca</taxon>
    </lineage>
</organism>
<protein>
    <submittedName>
        <fullName evidence="2">Uncharacterized protein</fullName>
    </submittedName>
</protein>
<reference evidence="2 3" key="1">
    <citation type="submission" date="2022-01" db="EMBL/GenBank/DDBJ databases">
        <authorList>
            <person name="Xiong W."/>
            <person name="Schranz E."/>
        </authorList>
    </citation>
    <scope>NUCLEOTIDE SEQUENCE [LARGE SCALE GENOMIC DNA]</scope>
</reference>
<name>A0AAU9MJP3_9ASTR</name>
<dbReference type="AlphaFoldDB" id="A0AAU9MJP3"/>
<comment type="caution">
    <text evidence="2">The sequence shown here is derived from an EMBL/GenBank/DDBJ whole genome shotgun (WGS) entry which is preliminary data.</text>
</comment>
<keyword evidence="3" id="KW-1185">Reference proteome</keyword>
<feature type="compositionally biased region" description="Basic and acidic residues" evidence="1">
    <location>
        <begin position="215"/>
        <end position="240"/>
    </location>
</feature>
<dbReference type="EMBL" id="CAKMRJ010002223">
    <property type="protein sequence ID" value="CAH1428154.1"/>
    <property type="molecule type" value="Genomic_DNA"/>
</dbReference>
<sequence>MAETTAHVDPSQTTDEATSQPLLKIQSSTRCFKISRRITNVDRSSKSFCAFNGDDFFFFSAYDLVIFDRFHCCVQQNLQDCNIPTYEKVQALKETLCPDHETSQQWYWSLILQDVYEKEGILVPTDVPKAELTIYQHLKIVEDDSDIFPTVARIYNVMLSKVDPTNPMLIAYLSNINPNMETGDLLPKGVEGTSKRSKGSKKGIKAAQSKLDTVTVEKEITKPVQDHVSHAEKGPEKEVVPSKSGVLKRTKNPTHRPRHSPKRRPIVDEVPEKSLSSPTWGSVLKFKKIRKP</sequence>
<gene>
    <name evidence="2" type="ORF">LVIROSA_LOCUS15104</name>
</gene>
<evidence type="ECO:0000256" key="1">
    <source>
        <dbReference type="SAM" id="MobiDB-lite"/>
    </source>
</evidence>
<evidence type="ECO:0000313" key="2">
    <source>
        <dbReference type="EMBL" id="CAH1428154.1"/>
    </source>
</evidence>
<dbReference type="Proteomes" id="UP001157418">
    <property type="component" value="Unassembled WGS sequence"/>
</dbReference>
<accession>A0AAU9MJP3</accession>
<proteinExistence type="predicted"/>